<dbReference type="Proteomes" id="UP000790377">
    <property type="component" value="Unassembled WGS sequence"/>
</dbReference>
<sequence>MSSVTFPSDIHDQPFYTPPAFDGASTSGFQMNPLSAHPPRTPRPSTYGGGSGYEGGMNTGMSMSISVYDPEQDESRVKSIRSEKDNDLEKEQEKEKDDGGEVSDESEEELDEENERVKTVEKSVRAHDVWREMLVTSNGRDKVFKLMQYAIRVYLLFHSKLIRKSKSPFENELVRRLQTARSGLSFTRKMLILFNWLTPLSQITAQQAVPFASSASSLTPHTLSDP</sequence>
<name>A0ACB7ZSD6_9AGAM</name>
<proteinExistence type="predicted"/>
<organism evidence="1 2">
    <name type="scientific">Hygrophoropsis aurantiaca</name>
    <dbReference type="NCBI Taxonomy" id="72124"/>
    <lineage>
        <taxon>Eukaryota</taxon>
        <taxon>Fungi</taxon>
        <taxon>Dikarya</taxon>
        <taxon>Basidiomycota</taxon>
        <taxon>Agaricomycotina</taxon>
        <taxon>Agaricomycetes</taxon>
        <taxon>Agaricomycetidae</taxon>
        <taxon>Boletales</taxon>
        <taxon>Coniophorineae</taxon>
        <taxon>Hygrophoropsidaceae</taxon>
        <taxon>Hygrophoropsis</taxon>
    </lineage>
</organism>
<reference evidence="1" key="1">
    <citation type="journal article" date="2021" name="New Phytol.">
        <title>Evolutionary innovations through gain and loss of genes in the ectomycorrhizal Boletales.</title>
        <authorList>
            <person name="Wu G."/>
            <person name="Miyauchi S."/>
            <person name="Morin E."/>
            <person name="Kuo A."/>
            <person name="Drula E."/>
            <person name="Varga T."/>
            <person name="Kohler A."/>
            <person name="Feng B."/>
            <person name="Cao Y."/>
            <person name="Lipzen A."/>
            <person name="Daum C."/>
            <person name="Hundley H."/>
            <person name="Pangilinan J."/>
            <person name="Johnson J."/>
            <person name="Barry K."/>
            <person name="LaButti K."/>
            <person name="Ng V."/>
            <person name="Ahrendt S."/>
            <person name="Min B."/>
            <person name="Choi I.G."/>
            <person name="Park H."/>
            <person name="Plett J.M."/>
            <person name="Magnuson J."/>
            <person name="Spatafora J.W."/>
            <person name="Nagy L.G."/>
            <person name="Henrissat B."/>
            <person name="Grigoriev I.V."/>
            <person name="Yang Z.L."/>
            <person name="Xu J."/>
            <person name="Martin F.M."/>
        </authorList>
    </citation>
    <scope>NUCLEOTIDE SEQUENCE</scope>
    <source>
        <strain evidence="1">ATCC 28755</strain>
    </source>
</reference>
<keyword evidence="2" id="KW-1185">Reference proteome</keyword>
<feature type="non-terminal residue" evidence="1">
    <location>
        <position position="226"/>
    </location>
</feature>
<dbReference type="EMBL" id="MU268732">
    <property type="protein sequence ID" value="KAH7903841.1"/>
    <property type="molecule type" value="Genomic_DNA"/>
</dbReference>
<evidence type="ECO:0000313" key="2">
    <source>
        <dbReference type="Proteomes" id="UP000790377"/>
    </source>
</evidence>
<comment type="caution">
    <text evidence="1">The sequence shown here is derived from an EMBL/GenBank/DDBJ whole genome shotgun (WGS) entry which is preliminary data.</text>
</comment>
<gene>
    <name evidence="1" type="ORF">BJ138DRAFT_1073857</name>
</gene>
<accession>A0ACB7ZSD6</accession>
<evidence type="ECO:0000313" key="1">
    <source>
        <dbReference type="EMBL" id="KAH7903841.1"/>
    </source>
</evidence>
<protein>
    <submittedName>
        <fullName evidence="1">Uncharacterized protein</fullName>
    </submittedName>
</protein>